<name>A0A6A2WZ43_HIBSY</name>
<organism evidence="4 5">
    <name type="scientific">Hibiscus syriacus</name>
    <name type="common">Rose of Sharon</name>
    <dbReference type="NCBI Taxonomy" id="106335"/>
    <lineage>
        <taxon>Eukaryota</taxon>
        <taxon>Viridiplantae</taxon>
        <taxon>Streptophyta</taxon>
        <taxon>Embryophyta</taxon>
        <taxon>Tracheophyta</taxon>
        <taxon>Spermatophyta</taxon>
        <taxon>Magnoliopsida</taxon>
        <taxon>eudicotyledons</taxon>
        <taxon>Gunneridae</taxon>
        <taxon>Pentapetalae</taxon>
        <taxon>rosids</taxon>
        <taxon>malvids</taxon>
        <taxon>Malvales</taxon>
        <taxon>Malvaceae</taxon>
        <taxon>Malvoideae</taxon>
        <taxon>Hibiscus</taxon>
    </lineage>
</organism>
<evidence type="ECO:0000313" key="4">
    <source>
        <dbReference type="EMBL" id="KAE8667432.1"/>
    </source>
</evidence>
<evidence type="ECO:0000259" key="2">
    <source>
        <dbReference type="Pfam" id="PF02234"/>
    </source>
</evidence>
<dbReference type="InterPro" id="IPR026960">
    <property type="entry name" value="RVT-Znf"/>
</dbReference>
<dbReference type="Proteomes" id="UP000436088">
    <property type="component" value="Unassembled WGS sequence"/>
</dbReference>
<dbReference type="GO" id="GO:0005634">
    <property type="term" value="C:nucleus"/>
    <property type="evidence" value="ECO:0007669"/>
    <property type="project" value="InterPro"/>
</dbReference>
<dbReference type="AlphaFoldDB" id="A0A6A2WZ43"/>
<evidence type="ECO:0000256" key="1">
    <source>
        <dbReference type="SAM" id="Phobius"/>
    </source>
</evidence>
<dbReference type="GO" id="GO:0051726">
    <property type="term" value="P:regulation of cell cycle"/>
    <property type="evidence" value="ECO:0007669"/>
    <property type="project" value="InterPro"/>
</dbReference>
<evidence type="ECO:0000259" key="3">
    <source>
        <dbReference type="Pfam" id="PF13966"/>
    </source>
</evidence>
<dbReference type="InterPro" id="IPR003175">
    <property type="entry name" value="CDI_dom"/>
</dbReference>
<keyword evidence="1" id="KW-0472">Membrane</keyword>
<sequence>MGDSVRNCKRSAETAEMEASSTILSLSKRRKAVGPRELQELELISPDIELENPRFLANSQNQPIDFANSSDSCGVQAGDMCSSLFSVDSSASRCSSNESCDILKDSLRIVDLEPKSFETEISTCTTINKFSRETTPLSELCGDSNEMESPAKKPPKMPSQAEIDDYFSVAEKYEQKRFAEKYNYDIVKDVPLDGRYQYSISLNGSLIGYFKGQRGIRQGYALSPILFVLAMNILSNILNIAVARGIFGLSGLKLNVSKTKLFVAGISPRNLDIIKCTSGFKQGFLPVRYLGVHLVTRKLNTQDCQPLIDRIKSKLHHWSGNSFFLNLLSTKSTNSVLNFFGRDQIKQHPKPESLIRNILAGEGSLWVAWINNYVIKNKDFRDLSESPTYSWGINKLLKIRTEALPILNAGAFKTKDIWEEIRDKRNKVPWHKVVWFPLHILRLSVITWMTILDRLPTRERLSRMGIQTDGLCVLCKEDIETRNHLFNDCNFAISLWNSILQLTHLCKTHMSWEARLDWSCKDWKGKSLISTILKIAWIAYIYLIWEERNRRIFQGMNRNVDQLLKNIKELVEFN</sequence>
<gene>
    <name evidence="4" type="ORF">F3Y22_tig00112411pilonHSYRG00176</name>
</gene>
<keyword evidence="5" id="KW-1185">Reference proteome</keyword>
<dbReference type="PANTHER" id="PTHR33116:SF76">
    <property type="entry name" value="DUF4283 DOMAIN-CONTAINING PROTEIN"/>
    <property type="match status" value="1"/>
</dbReference>
<proteinExistence type="predicted"/>
<feature type="domain" description="Reverse transcriptase zinc-binding" evidence="3">
    <location>
        <begin position="412"/>
        <end position="496"/>
    </location>
</feature>
<dbReference type="EMBL" id="VEPZ02001575">
    <property type="protein sequence ID" value="KAE8667432.1"/>
    <property type="molecule type" value="Genomic_DNA"/>
</dbReference>
<dbReference type="PANTHER" id="PTHR33116">
    <property type="entry name" value="REVERSE TRANSCRIPTASE ZINC-BINDING DOMAIN-CONTAINING PROTEIN-RELATED-RELATED"/>
    <property type="match status" value="1"/>
</dbReference>
<protein>
    <submittedName>
        <fullName evidence="4">Peptide methionine sulfoxide reductase msrA</fullName>
    </submittedName>
</protein>
<comment type="caution">
    <text evidence="4">The sequence shown here is derived from an EMBL/GenBank/DDBJ whole genome shotgun (WGS) entry which is preliminary data.</text>
</comment>
<reference evidence="4" key="1">
    <citation type="submission" date="2019-09" db="EMBL/GenBank/DDBJ databases">
        <title>Draft genome information of white flower Hibiscus syriacus.</title>
        <authorList>
            <person name="Kim Y.-M."/>
        </authorList>
    </citation>
    <scope>NUCLEOTIDE SEQUENCE [LARGE SCALE GENOMIC DNA]</scope>
    <source>
        <strain evidence="4">YM2019G1</strain>
    </source>
</reference>
<dbReference type="Pfam" id="PF13966">
    <property type="entry name" value="zf-RVT"/>
    <property type="match status" value="1"/>
</dbReference>
<keyword evidence="1" id="KW-0812">Transmembrane</keyword>
<dbReference type="GO" id="GO:0004861">
    <property type="term" value="F:cyclin-dependent protein serine/threonine kinase inhibitor activity"/>
    <property type="evidence" value="ECO:0007669"/>
    <property type="project" value="InterPro"/>
</dbReference>
<feature type="domain" description="Cyclin-dependent kinase inhibitor" evidence="2">
    <location>
        <begin position="157"/>
        <end position="198"/>
    </location>
</feature>
<keyword evidence="1" id="KW-1133">Transmembrane helix</keyword>
<accession>A0A6A2WZ43</accession>
<evidence type="ECO:0000313" key="5">
    <source>
        <dbReference type="Proteomes" id="UP000436088"/>
    </source>
</evidence>
<feature type="transmembrane region" description="Helical" evidence="1">
    <location>
        <begin position="220"/>
        <end position="243"/>
    </location>
</feature>
<dbReference type="Pfam" id="PF02234">
    <property type="entry name" value="CDI"/>
    <property type="match status" value="1"/>
</dbReference>